<gene>
    <name evidence="1" type="ORF">LCGC14_3039810</name>
</gene>
<reference evidence="1" key="1">
    <citation type="journal article" date="2015" name="Nature">
        <title>Complex archaea that bridge the gap between prokaryotes and eukaryotes.</title>
        <authorList>
            <person name="Spang A."/>
            <person name="Saw J.H."/>
            <person name="Jorgensen S.L."/>
            <person name="Zaremba-Niedzwiedzka K."/>
            <person name="Martijn J."/>
            <person name="Lind A.E."/>
            <person name="van Eijk R."/>
            <person name="Schleper C."/>
            <person name="Guy L."/>
            <person name="Ettema T.J."/>
        </authorList>
    </citation>
    <scope>NUCLEOTIDE SEQUENCE</scope>
</reference>
<comment type="caution">
    <text evidence="1">The sequence shown here is derived from an EMBL/GenBank/DDBJ whole genome shotgun (WGS) entry which is preliminary data.</text>
</comment>
<organism evidence="1">
    <name type="scientific">marine sediment metagenome</name>
    <dbReference type="NCBI Taxonomy" id="412755"/>
    <lineage>
        <taxon>unclassified sequences</taxon>
        <taxon>metagenomes</taxon>
        <taxon>ecological metagenomes</taxon>
    </lineage>
</organism>
<name>A0A0F8XD93_9ZZZZ</name>
<dbReference type="InterPro" id="IPR009414">
    <property type="entry name" value="DUF1064"/>
</dbReference>
<accession>A0A0F8XD93</accession>
<sequence>MKPRPTHIDGYRFGSMAESLRYEELKLLEFGGHIQDLEVHPKLKLRVNGTRIGRGYYTADWRYVEDNAVIIEEYKGAWAFKGKSSHGTKTAWNRLRDLVCAIHPITLRVTTSEGSTDYCAIGGKVVKL</sequence>
<dbReference type="Pfam" id="PF06356">
    <property type="entry name" value="DUF1064"/>
    <property type="match status" value="1"/>
</dbReference>
<evidence type="ECO:0008006" key="2">
    <source>
        <dbReference type="Google" id="ProtNLM"/>
    </source>
</evidence>
<dbReference type="AlphaFoldDB" id="A0A0F8XD93"/>
<protein>
    <recommendedName>
        <fullName evidence="2">DUF1064 domain-containing protein</fullName>
    </recommendedName>
</protein>
<proteinExistence type="predicted"/>
<dbReference type="EMBL" id="LAZR01063747">
    <property type="protein sequence ID" value="KKK58895.1"/>
    <property type="molecule type" value="Genomic_DNA"/>
</dbReference>
<evidence type="ECO:0000313" key="1">
    <source>
        <dbReference type="EMBL" id="KKK58895.1"/>
    </source>
</evidence>